<dbReference type="AlphaFoldDB" id="A0AAW1W057"/>
<accession>A0AAW1W057</accession>
<dbReference type="PROSITE" id="PS50042">
    <property type="entry name" value="CNMP_BINDING_3"/>
    <property type="match status" value="1"/>
</dbReference>
<feature type="transmembrane region" description="Helical" evidence="3">
    <location>
        <begin position="196"/>
        <end position="213"/>
    </location>
</feature>
<feature type="domain" description="Cyclic nucleotide-binding" evidence="4">
    <location>
        <begin position="243"/>
        <end position="361"/>
    </location>
</feature>
<evidence type="ECO:0000256" key="2">
    <source>
        <dbReference type="ARBA" id="ARBA00023303"/>
    </source>
</evidence>
<dbReference type="EMBL" id="JBEDUW010000007">
    <property type="protein sequence ID" value="KAK9912777.1"/>
    <property type="molecule type" value="Genomic_DNA"/>
</dbReference>
<organism evidence="5 6">
    <name type="scientific">Rubus argutus</name>
    <name type="common">Southern blackberry</name>
    <dbReference type="NCBI Taxonomy" id="59490"/>
    <lineage>
        <taxon>Eukaryota</taxon>
        <taxon>Viridiplantae</taxon>
        <taxon>Streptophyta</taxon>
        <taxon>Embryophyta</taxon>
        <taxon>Tracheophyta</taxon>
        <taxon>Spermatophyta</taxon>
        <taxon>Magnoliopsida</taxon>
        <taxon>eudicotyledons</taxon>
        <taxon>Gunneridae</taxon>
        <taxon>Pentapetalae</taxon>
        <taxon>rosids</taxon>
        <taxon>fabids</taxon>
        <taxon>Rosales</taxon>
        <taxon>Rosaceae</taxon>
        <taxon>Rosoideae</taxon>
        <taxon>Rosoideae incertae sedis</taxon>
        <taxon>Rubus</taxon>
    </lineage>
</organism>
<reference evidence="5 6" key="1">
    <citation type="journal article" date="2023" name="G3 (Bethesda)">
        <title>A chromosome-length genome assembly and annotation of blackberry (Rubus argutus, cv. 'Hillquist').</title>
        <authorList>
            <person name="Bruna T."/>
            <person name="Aryal R."/>
            <person name="Dudchenko O."/>
            <person name="Sargent D.J."/>
            <person name="Mead D."/>
            <person name="Buti M."/>
            <person name="Cavallini A."/>
            <person name="Hytonen T."/>
            <person name="Andres J."/>
            <person name="Pham M."/>
            <person name="Weisz D."/>
            <person name="Mascagni F."/>
            <person name="Usai G."/>
            <person name="Natali L."/>
            <person name="Bassil N."/>
            <person name="Fernandez G.E."/>
            <person name="Lomsadze A."/>
            <person name="Armour M."/>
            <person name="Olukolu B."/>
            <person name="Poorten T."/>
            <person name="Britton C."/>
            <person name="Davik J."/>
            <person name="Ashrafi H."/>
            <person name="Aiden E.L."/>
            <person name="Borodovsky M."/>
            <person name="Worthington M."/>
        </authorList>
    </citation>
    <scope>NUCLEOTIDE SEQUENCE [LARGE SCALE GENOMIC DNA]</scope>
    <source>
        <strain evidence="5">PI 553951</strain>
    </source>
</reference>
<protein>
    <recommendedName>
        <fullName evidence="4">Cyclic nucleotide-binding domain-containing protein</fullName>
    </recommendedName>
</protein>
<dbReference type="InterPro" id="IPR018490">
    <property type="entry name" value="cNMP-bd_dom_sf"/>
</dbReference>
<comment type="caution">
    <text evidence="5">The sequence shown here is derived from an EMBL/GenBank/DDBJ whole genome shotgun (WGS) entry which is preliminary data.</text>
</comment>
<keyword evidence="2" id="KW-0407">Ion channel</keyword>
<gene>
    <name evidence="5" type="ORF">M0R45_036620</name>
</gene>
<keyword evidence="3" id="KW-1133">Transmembrane helix</keyword>
<evidence type="ECO:0000256" key="1">
    <source>
        <dbReference type="ARBA" id="ARBA00023286"/>
    </source>
</evidence>
<dbReference type="InterPro" id="IPR000595">
    <property type="entry name" value="cNMP-bd_dom"/>
</dbReference>
<feature type="transmembrane region" description="Helical" evidence="3">
    <location>
        <begin position="159"/>
        <end position="184"/>
    </location>
</feature>
<dbReference type="PANTHER" id="PTHR45651">
    <property type="entry name" value="CYCLIC NUCLEOTIDE-GATED ION CHANNEL 15-RELATED-RELATED"/>
    <property type="match status" value="1"/>
</dbReference>
<dbReference type="SUPFAM" id="SSF81324">
    <property type="entry name" value="Voltage-gated potassium channels"/>
    <property type="match status" value="1"/>
</dbReference>
<dbReference type="Proteomes" id="UP001457282">
    <property type="component" value="Unassembled WGS sequence"/>
</dbReference>
<name>A0AAW1W057_RUBAR</name>
<keyword evidence="3" id="KW-0472">Membrane</keyword>
<keyword evidence="1" id="KW-0406">Ion transport</keyword>
<evidence type="ECO:0000313" key="6">
    <source>
        <dbReference type="Proteomes" id="UP001457282"/>
    </source>
</evidence>
<dbReference type="InterPro" id="IPR014710">
    <property type="entry name" value="RmlC-like_jellyroll"/>
</dbReference>
<keyword evidence="1" id="KW-1071">Ligand-gated ion channel</keyword>
<keyword evidence="6" id="KW-1185">Reference proteome</keyword>
<dbReference type="SUPFAM" id="SSF51206">
    <property type="entry name" value="cAMP-binding domain-like"/>
    <property type="match status" value="1"/>
</dbReference>
<proteinExistence type="predicted"/>
<evidence type="ECO:0000259" key="4">
    <source>
        <dbReference type="PROSITE" id="PS50042"/>
    </source>
</evidence>
<feature type="transmembrane region" description="Helical" evidence="3">
    <location>
        <begin position="10"/>
        <end position="29"/>
    </location>
</feature>
<dbReference type="PANTHER" id="PTHR45651:SF68">
    <property type="entry name" value="ION TRANSPORT DOMAIN-CONTAINING PROTEIN"/>
    <property type="match status" value="1"/>
</dbReference>
<dbReference type="GO" id="GO:0016020">
    <property type="term" value="C:membrane"/>
    <property type="evidence" value="ECO:0007669"/>
    <property type="project" value="UniProtKB-SubCell"/>
</dbReference>
<dbReference type="GO" id="GO:0034220">
    <property type="term" value="P:monoatomic ion transmembrane transport"/>
    <property type="evidence" value="ECO:0007669"/>
    <property type="project" value="UniProtKB-KW"/>
</dbReference>
<sequence length="376" mass="43517">MADSSSYDEILELIVIFLDALFLYVPLINEDTKCVMLDNRLMIAAIILRSVGDLIYVRRIYLRIKHEWHHCKDGWREWMGIAKKTICILPVPQVVILTFLPKMRGLKSLKIMKFLSALILLQYLPRLYPFFKMCKRVNNYMIDFFKTKNKERLMELPKWFGIAINIVGYILASHVLGAFCSFASNLNSSTYGWENLFVVVISISGLVLFMYLLGHSQTYMQETDRREKIKCNLFLGKLEKVDSLKDKAPEVRQEICEYLEPMIYMEESYIIREGEPFDKMFFVTQGNVLTYATNNGGSSCSSGTIQLIEKEEDSWYGEGLLTWAEQLSSKLSTLPISTVTIKSHKKVEVFALKAIDLRKVVSKFPNHFNTGHMERV</sequence>
<dbReference type="Gene3D" id="2.60.120.10">
    <property type="entry name" value="Jelly Rolls"/>
    <property type="match status" value="1"/>
</dbReference>
<keyword evidence="3" id="KW-0812">Transmembrane</keyword>
<dbReference type="CDD" id="cd00038">
    <property type="entry name" value="CAP_ED"/>
    <property type="match status" value="1"/>
</dbReference>
<evidence type="ECO:0000256" key="3">
    <source>
        <dbReference type="SAM" id="Phobius"/>
    </source>
</evidence>
<evidence type="ECO:0000313" key="5">
    <source>
        <dbReference type="EMBL" id="KAK9912777.1"/>
    </source>
</evidence>
<keyword evidence="1" id="KW-0813">Transport</keyword>